<dbReference type="Proteomes" id="UP001208570">
    <property type="component" value="Unassembled WGS sequence"/>
</dbReference>
<organism evidence="1 2">
    <name type="scientific">Paralvinella palmiformis</name>
    <dbReference type="NCBI Taxonomy" id="53620"/>
    <lineage>
        <taxon>Eukaryota</taxon>
        <taxon>Metazoa</taxon>
        <taxon>Spiralia</taxon>
        <taxon>Lophotrochozoa</taxon>
        <taxon>Annelida</taxon>
        <taxon>Polychaeta</taxon>
        <taxon>Sedentaria</taxon>
        <taxon>Canalipalpata</taxon>
        <taxon>Terebellida</taxon>
        <taxon>Terebelliformia</taxon>
        <taxon>Alvinellidae</taxon>
        <taxon>Paralvinella</taxon>
    </lineage>
</organism>
<reference evidence="1" key="1">
    <citation type="journal article" date="2023" name="Mol. Biol. Evol.">
        <title>Third-Generation Sequencing Reveals the Adaptive Role of the Epigenome in Three Deep-Sea Polychaetes.</title>
        <authorList>
            <person name="Perez M."/>
            <person name="Aroh O."/>
            <person name="Sun Y."/>
            <person name="Lan Y."/>
            <person name="Juniper S.K."/>
            <person name="Young C.R."/>
            <person name="Angers B."/>
            <person name="Qian P.Y."/>
        </authorList>
    </citation>
    <scope>NUCLEOTIDE SEQUENCE</scope>
    <source>
        <strain evidence="1">P08H-3</strain>
    </source>
</reference>
<dbReference type="AlphaFoldDB" id="A0AAD9MZT6"/>
<dbReference type="EMBL" id="JAODUP010000437">
    <property type="protein sequence ID" value="KAK2149771.1"/>
    <property type="molecule type" value="Genomic_DNA"/>
</dbReference>
<protein>
    <submittedName>
        <fullName evidence="1">Uncharacterized protein</fullName>
    </submittedName>
</protein>
<accession>A0AAD9MZT6</accession>
<sequence length="116" mass="13432">MSVIRCLLQQTVRQHRYTLSGSVRLIAAQRRLLHLQYTMDPGNIKYLKCSRPEECGIIHYGNQPGNEADFPSNGRAVFFKFPQSHIWIRCLNISVWVDPRQQNICSLSQEMARGLE</sequence>
<name>A0AAD9MZT6_9ANNE</name>
<evidence type="ECO:0000313" key="1">
    <source>
        <dbReference type="EMBL" id="KAK2149771.1"/>
    </source>
</evidence>
<comment type="caution">
    <text evidence="1">The sequence shown here is derived from an EMBL/GenBank/DDBJ whole genome shotgun (WGS) entry which is preliminary data.</text>
</comment>
<proteinExistence type="predicted"/>
<keyword evidence="2" id="KW-1185">Reference proteome</keyword>
<gene>
    <name evidence="1" type="ORF">LSH36_437g03030</name>
</gene>
<evidence type="ECO:0000313" key="2">
    <source>
        <dbReference type="Proteomes" id="UP001208570"/>
    </source>
</evidence>